<evidence type="ECO:0000256" key="11">
    <source>
        <dbReference type="ARBA" id="ARBA00042615"/>
    </source>
</evidence>
<evidence type="ECO:0000256" key="7">
    <source>
        <dbReference type="ARBA" id="ARBA00022801"/>
    </source>
</evidence>
<gene>
    <name evidence="13" type="ORF">MGWOODY_Tha3018</name>
</gene>
<evidence type="ECO:0000256" key="8">
    <source>
        <dbReference type="ARBA" id="ARBA00022833"/>
    </source>
</evidence>
<dbReference type="InterPro" id="IPR051206">
    <property type="entry name" value="NAMLAA_amidase_2"/>
</dbReference>
<sequence>MKIEVGRCREALWVPSPNFGARPCADISLLVIHNISLPPGQFGGGYVQRFFQNELPIDQHPYFAEIAELQVSSHFLIERTGKLVQFVNMNDRAWHAGLSSFAGRDNCNDYSIGIELEGTDDIPYTDAQYKVLADLTKAVQCQYPAITMDRITGHEHIAPGRKTDPGPAFDWLRYRADIG</sequence>
<dbReference type="GO" id="GO:0071555">
    <property type="term" value="P:cell wall organization"/>
    <property type="evidence" value="ECO:0007669"/>
    <property type="project" value="UniProtKB-KW"/>
</dbReference>
<dbReference type="GO" id="GO:0009254">
    <property type="term" value="P:peptidoglycan turnover"/>
    <property type="evidence" value="ECO:0007669"/>
    <property type="project" value="TreeGrafter"/>
</dbReference>
<evidence type="ECO:0000256" key="2">
    <source>
        <dbReference type="ARBA" id="ARBA00001947"/>
    </source>
</evidence>
<keyword evidence="8" id="KW-0862">Zinc</keyword>
<dbReference type="SUPFAM" id="SSF55846">
    <property type="entry name" value="N-acetylmuramoyl-L-alanine amidase-like"/>
    <property type="match status" value="1"/>
</dbReference>
<dbReference type="Gene3D" id="3.40.80.10">
    <property type="entry name" value="Peptidoglycan recognition protein-like"/>
    <property type="match status" value="1"/>
</dbReference>
<comment type="catalytic activity">
    <reaction evidence="1">
        <text>Hydrolyzes the link between N-acetylmuramoyl residues and L-amino acid residues in certain cell-wall glycopeptides.</text>
        <dbReference type="EC" id="3.5.1.28"/>
    </reaction>
</comment>
<dbReference type="GO" id="GO:0046872">
    <property type="term" value="F:metal ion binding"/>
    <property type="evidence" value="ECO:0007669"/>
    <property type="project" value="UniProtKB-KW"/>
</dbReference>
<evidence type="ECO:0000256" key="3">
    <source>
        <dbReference type="ARBA" id="ARBA00004496"/>
    </source>
</evidence>
<comment type="subcellular location">
    <subcellularLocation>
        <location evidence="3">Cytoplasm</location>
    </subcellularLocation>
</comment>
<evidence type="ECO:0000259" key="12">
    <source>
        <dbReference type="SMART" id="SM00644"/>
    </source>
</evidence>
<evidence type="ECO:0000256" key="1">
    <source>
        <dbReference type="ARBA" id="ARBA00001561"/>
    </source>
</evidence>
<keyword evidence="9" id="KW-0961">Cell wall biogenesis/degradation</keyword>
<dbReference type="NCBIfam" id="NF008758">
    <property type="entry name" value="PRK11789.1"/>
    <property type="match status" value="1"/>
</dbReference>
<name>A0A160TC28_9ZZZZ</name>
<dbReference type="SMART" id="SM00644">
    <property type="entry name" value="Ami_2"/>
    <property type="match status" value="1"/>
</dbReference>
<dbReference type="GO" id="GO:0009253">
    <property type="term" value="P:peptidoglycan catabolic process"/>
    <property type="evidence" value="ECO:0007669"/>
    <property type="project" value="InterPro"/>
</dbReference>
<dbReference type="GO" id="GO:0005737">
    <property type="term" value="C:cytoplasm"/>
    <property type="evidence" value="ECO:0007669"/>
    <property type="project" value="UniProtKB-SubCell"/>
</dbReference>
<feature type="domain" description="N-acetylmuramoyl-L-alanine amidase" evidence="12">
    <location>
        <begin position="16"/>
        <end position="166"/>
    </location>
</feature>
<dbReference type="EMBL" id="CZQC01000058">
    <property type="protein sequence ID" value="CUS41970.1"/>
    <property type="molecule type" value="Genomic_DNA"/>
</dbReference>
<evidence type="ECO:0000256" key="6">
    <source>
        <dbReference type="ARBA" id="ARBA00022723"/>
    </source>
</evidence>
<evidence type="ECO:0000313" key="13">
    <source>
        <dbReference type="EMBL" id="CUS41970.1"/>
    </source>
</evidence>
<dbReference type="CDD" id="cd06583">
    <property type="entry name" value="PGRP"/>
    <property type="match status" value="1"/>
</dbReference>
<evidence type="ECO:0000256" key="10">
    <source>
        <dbReference type="ARBA" id="ARBA00039257"/>
    </source>
</evidence>
<dbReference type="InterPro" id="IPR002502">
    <property type="entry name" value="Amidase_domain"/>
</dbReference>
<dbReference type="PANTHER" id="PTHR30417:SF4">
    <property type="entry name" value="1,6-ANHYDRO-N-ACETYLMURAMYL-L-ALANINE AMIDASE AMPD"/>
    <property type="match status" value="1"/>
</dbReference>
<comment type="cofactor">
    <cofactor evidence="2">
        <name>Zn(2+)</name>
        <dbReference type="ChEBI" id="CHEBI:29105"/>
    </cofactor>
</comment>
<evidence type="ECO:0000256" key="5">
    <source>
        <dbReference type="ARBA" id="ARBA00022490"/>
    </source>
</evidence>
<accession>A0A160TC28</accession>
<evidence type="ECO:0000256" key="4">
    <source>
        <dbReference type="ARBA" id="ARBA00011901"/>
    </source>
</evidence>
<dbReference type="AlphaFoldDB" id="A0A160TC28"/>
<dbReference type="GO" id="GO:0008745">
    <property type="term" value="F:N-acetylmuramoyl-L-alanine amidase activity"/>
    <property type="evidence" value="ECO:0007669"/>
    <property type="project" value="UniProtKB-EC"/>
</dbReference>
<proteinExistence type="predicted"/>
<keyword evidence="7 13" id="KW-0378">Hydrolase</keyword>
<evidence type="ECO:0000256" key="9">
    <source>
        <dbReference type="ARBA" id="ARBA00023316"/>
    </source>
</evidence>
<organism evidence="13">
    <name type="scientific">hydrothermal vent metagenome</name>
    <dbReference type="NCBI Taxonomy" id="652676"/>
    <lineage>
        <taxon>unclassified sequences</taxon>
        <taxon>metagenomes</taxon>
        <taxon>ecological metagenomes</taxon>
    </lineage>
</organism>
<dbReference type="InterPro" id="IPR036505">
    <property type="entry name" value="Amidase/PGRP_sf"/>
</dbReference>
<keyword evidence="6" id="KW-0479">Metal-binding</keyword>
<dbReference type="Pfam" id="PF01510">
    <property type="entry name" value="Amidase_2"/>
    <property type="match status" value="1"/>
</dbReference>
<reference evidence="13" key="1">
    <citation type="submission" date="2015-10" db="EMBL/GenBank/DDBJ databases">
        <authorList>
            <person name="Gilbert D.G."/>
        </authorList>
    </citation>
    <scope>NUCLEOTIDE SEQUENCE</scope>
</reference>
<dbReference type="EC" id="3.5.1.28" evidence="4"/>
<keyword evidence="5" id="KW-0963">Cytoplasm</keyword>
<protein>
    <recommendedName>
        <fullName evidence="10">1,6-anhydro-N-acetylmuramyl-L-alanine amidase AmpD</fullName>
        <ecNumber evidence="4">3.5.1.28</ecNumber>
    </recommendedName>
    <alternativeName>
        <fullName evidence="11">N-acetylmuramoyl-L-alanine amidase</fullName>
    </alternativeName>
</protein>
<dbReference type="PANTHER" id="PTHR30417">
    <property type="entry name" value="N-ACETYLMURAMOYL-L-ALANINE AMIDASE AMID"/>
    <property type="match status" value="1"/>
</dbReference>